<reference evidence="3 4" key="1">
    <citation type="journal article" date="2014" name="Nat. Commun.">
        <title>Molecular traces of alternative social organization in a termite genome.</title>
        <authorList>
            <person name="Terrapon N."/>
            <person name="Li C."/>
            <person name="Robertson H.M."/>
            <person name="Ji L."/>
            <person name="Meng X."/>
            <person name="Booth W."/>
            <person name="Chen Z."/>
            <person name="Childers C.P."/>
            <person name="Glastad K.M."/>
            <person name="Gokhale K."/>
            <person name="Gowin J."/>
            <person name="Gronenberg W."/>
            <person name="Hermansen R.A."/>
            <person name="Hu H."/>
            <person name="Hunt B.G."/>
            <person name="Huylmans A.K."/>
            <person name="Khalil S.M."/>
            <person name="Mitchell R.D."/>
            <person name="Munoz-Torres M.C."/>
            <person name="Mustard J.A."/>
            <person name="Pan H."/>
            <person name="Reese J.T."/>
            <person name="Scharf M.E."/>
            <person name="Sun F."/>
            <person name="Vogel H."/>
            <person name="Xiao J."/>
            <person name="Yang W."/>
            <person name="Yang Z."/>
            <person name="Yang Z."/>
            <person name="Zhou J."/>
            <person name="Zhu J."/>
            <person name="Brent C.S."/>
            <person name="Elsik C.G."/>
            <person name="Goodisman M.A."/>
            <person name="Liberles D.A."/>
            <person name="Roe R.M."/>
            <person name="Vargo E.L."/>
            <person name="Vilcinskas A."/>
            <person name="Wang J."/>
            <person name="Bornberg-Bauer E."/>
            <person name="Korb J."/>
            <person name="Zhang G."/>
            <person name="Liebig J."/>
        </authorList>
    </citation>
    <scope>NUCLEOTIDE SEQUENCE [LARGE SCALE GENOMIC DNA]</scope>
    <source>
        <tissue evidence="3">Whole organism</tissue>
    </source>
</reference>
<dbReference type="InParanoid" id="A0A067QU00"/>
<keyword evidence="4" id="KW-1185">Reference proteome</keyword>
<evidence type="ECO:0000313" key="3">
    <source>
        <dbReference type="EMBL" id="KDR07510.1"/>
    </source>
</evidence>
<accession>A0A067QU00</accession>
<evidence type="ECO:0000313" key="4">
    <source>
        <dbReference type="Proteomes" id="UP000027135"/>
    </source>
</evidence>
<keyword evidence="2" id="KW-0472">Membrane</keyword>
<proteinExistence type="predicted"/>
<keyword evidence="2" id="KW-1133">Transmembrane helix</keyword>
<feature type="transmembrane region" description="Helical" evidence="2">
    <location>
        <begin position="47"/>
        <end position="69"/>
    </location>
</feature>
<keyword evidence="2" id="KW-0812">Transmembrane</keyword>
<dbReference type="OMA" id="YQTECRE"/>
<dbReference type="STRING" id="136037.A0A067QU00"/>
<dbReference type="AlphaFoldDB" id="A0A067QU00"/>
<evidence type="ECO:0000256" key="2">
    <source>
        <dbReference type="SAM" id="Phobius"/>
    </source>
</evidence>
<evidence type="ECO:0000256" key="1">
    <source>
        <dbReference type="SAM" id="MobiDB-lite"/>
    </source>
</evidence>
<gene>
    <name evidence="3" type="ORF">L798_02826</name>
</gene>
<dbReference type="EMBL" id="KK853454">
    <property type="protein sequence ID" value="KDR07510.1"/>
    <property type="molecule type" value="Genomic_DNA"/>
</dbReference>
<dbReference type="eggNOG" id="ENOG502RXXX">
    <property type="taxonomic scope" value="Eukaryota"/>
</dbReference>
<sequence>MSHYQTECRESHCVCRFEMTPFTKKDGTIECSVKNEPTGPTTYVDPAMIGVLVGMALMFIILCVVLRLFSKARWRENRTIFNTPNPRLMNASLLRESKLLHGTDRRGSRASVRGPSRHASMASLRPQSPQSLGSRRGSHASSNASATSNKSPVSPTKATTTNSTGVPNHAESVTVEVQEPKI</sequence>
<protein>
    <submittedName>
        <fullName evidence="3">Uncharacterized protein</fullName>
    </submittedName>
</protein>
<feature type="region of interest" description="Disordered" evidence="1">
    <location>
        <begin position="99"/>
        <end position="182"/>
    </location>
</feature>
<dbReference type="Proteomes" id="UP000027135">
    <property type="component" value="Unassembled WGS sequence"/>
</dbReference>
<feature type="compositionally biased region" description="Polar residues" evidence="1">
    <location>
        <begin position="152"/>
        <end position="166"/>
    </location>
</feature>
<name>A0A067QU00_ZOONE</name>
<feature type="compositionally biased region" description="Low complexity" evidence="1">
    <location>
        <begin position="139"/>
        <end position="151"/>
    </location>
</feature>
<organism evidence="3 4">
    <name type="scientific">Zootermopsis nevadensis</name>
    <name type="common">Dampwood termite</name>
    <dbReference type="NCBI Taxonomy" id="136037"/>
    <lineage>
        <taxon>Eukaryota</taxon>
        <taxon>Metazoa</taxon>
        <taxon>Ecdysozoa</taxon>
        <taxon>Arthropoda</taxon>
        <taxon>Hexapoda</taxon>
        <taxon>Insecta</taxon>
        <taxon>Pterygota</taxon>
        <taxon>Neoptera</taxon>
        <taxon>Polyneoptera</taxon>
        <taxon>Dictyoptera</taxon>
        <taxon>Blattodea</taxon>
        <taxon>Blattoidea</taxon>
        <taxon>Termitoidae</taxon>
        <taxon>Termopsidae</taxon>
        <taxon>Zootermopsis</taxon>
    </lineage>
</organism>